<reference evidence="1" key="1">
    <citation type="submission" date="2021-05" db="EMBL/GenBank/DDBJ databases">
        <authorList>
            <person name="Pan Q."/>
            <person name="Jouanno E."/>
            <person name="Zahm M."/>
            <person name="Klopp C."/>
            <person name="Cabau C."/>
            <person name="Louis A."/>
            <person name="Berthelot C."/>
            <person name="Parey E."/>
            <person name="Roest Crollius H."/>
            <person name="Montfort J."/>
            <person name="Robinson-Rechavi M."/>
            <person name="Bouchez O."/>
            <person name="Lampietro C."/>
            <person name="Lopez Roques C."/>
            <person name="Donnadieu C."/>
            <person name="Postlethwait J."/>
            <person name="Bobe J."/>
            <person name="Dillon D."/>
            <person name="Chandos A."/>
            <person name="von Hippel F."/>
            <person name="Guiguen Y."/>
        </authorList>
    </citation>
    <scope>NUCLEOTIDE SEQUENCE</scope>
    <source>
        <strain evidence="1">YG-Jan2019</strain>
    </source>
</reference>
<keyword evidence="2" id="KW-1185">Reference proteome</keyword>
<name>A0ACC2H2R6_DALPE</name>
<protein>
    <submittedName>
        <fullName evidence="1">Uncharacterized protein</fullName>
    </submittedName>
</protein>
<dbReference type="Proteomes" id="UP001157502">
    <property type="component" value="Chromosome 6"/>
</dbReference>
<sequence>MRCKTCNQRHLLVLHKVNERVPGKVENAESTLATTSCLMNTASEVLFADRPPGGRKVLLKVSKVILSHGNQVMETYAILDDGSERTILLQGAAKQLGLKGQPEDLTLRTVRQELHVLHEGICFLYNIFCITTQQDLPDPRCVHGSAIGPVSTDPASWYPTKEVSPSKGTTATAHKPSSAYDPHWF</sequence>
<accession>A0ACC2H2R6</accession>
<organism evidence="1 2">
    <name type="scientific">Dallia pectoralis</name>
    <name type="common">Alaska blackfish</name>
    <dbReference type="NCBI Taxonomy" id="75939"/>
    <lineage>
        <taxon>Eukaryota</taxon>
        <taxon>Metazoa</taxon>
        <taxon>Chordata</taxon>
        <taxon>Craniata</taxon>
        <taxon>Vertebrata</taxon>
        <taxon>Euteleostomi</taxon>
        <taxon>Actinopterygii</taxon>
        <taxon>Neopterygii</taxon>
        <taxon>Teleostei</taxon>
        <taxon>Protacanthopterygii</taxon>
        <taxon>Esociformes</taxon>
        <taxon>Umbridae</taxon>
        <taxon>Dallia</taxon>
    </lineage>
</organism>
<proteinExistence type="predicted"/>
<dbReference type="EMBL" id="CM055733">
    <property type="protein sequence ID" value="KAJ8009985.1"/>
    <property type="molecule type" value="Genomic_DNA"/>
</dbReference>
<evidence type="ECO:0000313" key="2">
    <source>
        <dbReference type="Proteomes" id="UP001157502"/>
    </source>
</evidence>
<comment type="caution">
    <text evidence="1">The sequence shown here is derived from an EMBL/GenBank/DDBJ whole genome shotgun (WGS) entry which is preliminary data.</text>
</comment>
<evidence type="ECO:0000313" key="1">
    <source>
        <dbReference type="EMBL" id="KAJ8009985.1"/>
    </source>
</evidence>
<gene>
    <name evidence="1" type="ORF">DPEC_G00069850</name>
</gene>